<keyword evidence="4" id="KW-0812">Transmembrane</keyword>
<dbReference type="EC" id="2.7.7.65" evidence="1"/>
<dbReference type="InterPro" id="IPR043128">
    <property type="entry name" value="Rev_trsase/Diguanyl_cyclase"/>
</dbReference>
<evidence type="ECO:0000313" key="7">
    <source>
        <dbReference type="Proteomes" id="UP000292307"/>
    </source>
</evidence>
<dbReference type="EMBL" id="CP036401">
    <property type="protein sequence ID" value="QBI01262.1"/>
    <property type="molecule type" value="Genomic_DNA"/>
</dbReference>
<keyword evidence="4" id="KW-0472">Membrane</keyword>
<dbReference type="PROSITE" id="PS50887">
    <property type="entry name" value="GGDEF"/>
    <property type="match status" value="1"/>
</dbReference>
<evidence type="ECO:0000256" key="2">
    <source>
        <dbReference type="ARBA" id="ARBA00034247"/>
    </source>
</evidence>
<dbReference type="InterPro" id="IPR000160">
    <property type="entry name" value="GGDEF_dom"/>
</dbReference>
<organism evidence="6 7">
    <name type="scientific">Pseudoduganella albidiflava</name>
    <dbReference type="NCBI Taxonomy" id="321983"/>
    <lineage>
        <taxon>Bacteria</taxon>
        <taxon>Pseudomonadati</taxon>
        <taxon>Pseudomonadota</taxon>
        <taxon>Betaproteobacteria</taxon>
        <taxon>Burkholderiales</taxon>
        <taxon>Oxalobacteraceae</taxon>
        <taxon>Telluria group</taxon>
        <taxon>Pseudoduganella</taxon>
    </lineage>
</organism>
<keyword evidence="7" id="KW-1185">Reference proteome</keyword>
<keyword evidence="4" id="KW-1133">Transmembrane helix</keyword>
<name>A0ABX5RRK3_9BURK</name>
<evidence type="ECO:0000256" key="1">
    <source>
        <dbReference type="ARBA" id="ARBA00012528"/>
    </source>
</evidence>
<evidence type="ECO:0000256" key="3">
    <source>
        <dbReference type="SAM" id="MobiDB-lite"/>
    </source>
</evidence>
<dbReference type="Gene3D" id="3.30.450.40">
    <property type="match status" value="1"/>
</dbReference>
<proteinExistence type="predicted"/>
<gene>
    <name evidence="6" type="ORF">EYF70_10735</name>
</gene>
<feature type="region of interest" description="Disordered" evidence="3">
    <location>
        <begin position="1"/>
        <end position="26"/>
    </location>
</feature>
<dbReference type="SUPFAM" id="SSF55781">
    <property type="entry name" value="GAF domain-like"/>
    <property type="match status" value="1"/>
</dbReference>
<dbReference type="Proteomes" id="UP000292307">
    <property type="component" value="Chromosome"/>
</dbReference>
<dbReference type="PANTHER" id="PTHR45138:SF9">
    <property type="entry name" value="DIGUANYLATE CYCLASE DGCM-RELATED"/>
    <property type="match status" value="1"/>
</dbReference>
<dbReference type="Pfam" id="PF00990">
    <property type="entry name" value="GGDEF"/>
    <property type="match status" value="1"/>
</dbReference>
<evidence type="ECO:0000313" key="6">
    <source>
        <dbReference type="EMBL" id="QBI01262.1"/>
    </source>
</evidence>
<evidence type="ECO:0000256" key="4">
    <source>
        <dbReference type="SAM" id="Phobius"/>
    </source>
</evidence>
<dbReference type="PANTHER" id="PTHR45138">
    <property type="entry name" value="REGULATORY COMPONENTS OF SENSORY TRANSDUCTION SYSTEM"/>
    <property type="match status" value="1"/>
</dbReference>
<dbReference type="CDD" id="cd01949">
    <property type="entry name" value="GGDEF"/>
    <property type="match status" value="1"/>
</dbReference>
<dbReference type="InterPro" id="IPR029787">
    <property type="entry name" value="Nucleotide_cyclase"/>
</dbReference>
<feature type="transmembrane region" description="Helical" evidence="4">
    <location>
        <begin position="40"/>
        <end position="59"/>
    </location>
</feature>
<dbReference type="NCBIfam" id="TIGR00254">
    <property type="entry name" value="GGDEF"/>
    <property type="match status" value="1"/>
</dbReference>
<dbReference type="SMART" id="SM00065">
    <property type="entry name" value="GAF"/>
    <property type="match status" value="1"/>
</dbReference>
<protein>
    <recommendedName>
        <fullName evidence="1">diguanylate cyclase</fullName>
        <ecNumber evidence="1">2.7.7.65</ecNumber>
    </recommendedName>
</protein>
<comment type="catalytic activity">
    <reaction evidence="2">
        <text>2 GTP = 3',3'-c-di-GMP + 2 diphosphate</text>
        <dbReference type="Rhea" id="RHEA:24898"/>
        <dbReference type="ChEBI" id="CHEBI:33019"/>
        <dbReference type="ChEBI" id="CHEBI:37565"/>
        <dbReference type="ChEBI" id="CHEBI:58805"/>
        <dbReference type="EC" id="2.7.7.65"/>
    </reaction>
</comment>
<dbReference type="InterPro" id="IPR007891">
    <property type="entry name" value="CHASE3"/>
</dbReference>
<feature type="domain" description="GGDEF" evidence="5">
    <location>
        <begin position="455"/>
        <end position="588"/>
    </location>
</feature>
<dbReference type="SUPFAM" id="SSF55073">
    <property type="entry name" value="Nucleotide cyclase"/>
    <property type="match status" value="1"/>
</dbReference>
<dbReference type="CDD" id="cd19410">
    <property type="entry name" value="HK9-like_sensor"/>
    <property type="match status" value="1"/>
</dbReference>
<dbReference type="Gene3D" id="3.30.70.270">
    <property type="match status" value="1"/>
</dbReference>
<dbReference type="InterPro" id="IPR003018">
    <property type="entry name" value="GAF"/>
</dbReference>
<dbReference type="InterPro" id="IPR029016">
    <property type="entry name" value="GAF-like_dom_sf"/>
</dbReference>
<dbReference type="Pfam" id="PF05227">
    <property type="entry name" value="CHASE3"/>
    <property type="match status" value="1"/>
</dbReference>
<dbReference type="InterPro" id="IPR050469">
    <property type="entry name" value="Diguanylate_Cyclase"/>
</dbReference>
<feature type="transmembrane region" description="Helical" evidence="4">
    <location>
        <begin position="209"/>
        <end position="231"/>
    </location>
</feature>
<evidence type="ECO:0000259" key="5">
    <source>
        <dbReference type="PROSITE" id="PS50887"/>
    </source>
</evidence>
<accession>A0ABX5RRK3</accession>
<reference evidence="6 7" key="1">
    <citation type="submission" date="2019-02" db="EMBL/GenBank/DDBJ databases">
        <title>Draft Genome Sequences of Six Type Strains of the Genus Massilia.</title>
        <authorList>
            <person name="Miess H."/>
            <person name="Frediansyhah A."/>
            <person name="Gross H."/>
        </authorList>
    </citation>
    <scope>NUCLEOTIDE SEQUENCE [LARGE SCALE GENOMIC DNA]</scope>
    <source>
        <strain evidence="6 7">DSM 17472</strain>
    </source>
</reference>
<dbReference type="SMART" id="SM00267">
    <property type="entry name" value="GGDEF"/>
    <property type="match status" value="1"/>
</dbReference>
<sequence length="596" mass="64400">MPRRPDHLYPRLPGGSAAIPAGPRRSGAAPSMIVETRLRIATACIIAVMAAIGLVPHFVNASVEQAMAALDATTTREREYGALLNYLSDAEAAQRGYVITGRQEFLDPYHEALKALPALRKALAGQAAPASERQALDEIGRLTEAKLAYMREVVRVRSAQGAAAASALVENGRGKQYMDQLRERILAQEAAYASYRAALRDRLAGRSRLAANVSSIATLVDIVLLVAMGLVGGSALRQRRKAEQHATEISGQLRVTAELAERRNFQLQSGGEMLHALELAETLDEGAQIVALYFRQLLPGLSGSMYLYRHSRDILERKATWGTANDPDIAEPLDCWALRKGARHFTPSTEGALACRHALAAGTTVPRVCLPLVTQGNVIGFITAEGTALGNEDNAAERTWIMQLGEQVALALANVQLRVSLRHQSVIDPLTQLYNRRYLDETLKRELARATRRGAPLAVIMLDLDHFKRVNDTFGHEAGDMLLRNVGSVLLQAIRGSDVACRYGGEELVLLLPDCPLDSAVARAERLRQVIRALNLTVNKSVLTASASFGVAAYPTHGDAADVLLQAADAAMYAAKHGGRDQVCVAPVARLQEDGG</sequence>